<dbReference type="FunFam" id="2.60.40.10:FF:000032">
    <property type="entry name" value="palladin isoform X1"/>
    <property type="match status" value="1"/>
</dbReference>
<keyword evidence="2" id="KW-1003">Cell membrane</keyword>
<feature type="compositionally biased region" description="Basic and acidic residues" evidence="12">
    <location>
        <begin position="1992"/>
        <end position="2017"/>
    </location>
</feature>
<evidence type="ECO:0000256" key="3">
    <source>
        <dbReference type="ARBA" id="ARBA00022692"/>
    </source>
</evidence>
<keyword evidence="6" id="KW-0130">Cell adhesion</keyword>
<dbReference type="PANTHER" id="PTHR44170:SF53">
    <property type="entry name" value="DS CELL ADHESION MOLECULE LIKE 1"/>
    <property type="match status" value="1"/>
</dbReference>
<keyword evidence="3 13" id="KW-0812">Transmembrane</keyword>
<keyword evidence="17" id="KW-1185">Reference proteome</keyword>
<sequence length="2023" mass="224876">MHFVKKGIMERESLWIIYILLGLSTKIYASTTEPAPSGPQGPIFIVEPPSSLVVPNNKGAIVPCSAYGRPAPVTEWVTVDGNPVDGYPEILTIFPNNSLYFHTFDTSVPEVHSQTYRCTAKNVVGSVISRSMRVTAVFVDQISDYKVNLNDVYVMRGGTAVFKCLIIPFHVKNYVSVVNWSKGTFTMDAEERISILDGGELYIRDVREEDSFNTFRCTARNTLTGDEKYSSFAYLHIHDPPKSWTTPEALDSSRAFSGNMNQSVELPCVANGFPLPTYRWYKNGEQVKIDDTRLIQRGGNLLLKNITVADNGDYICNASNKRGVATIVRKLVVNSAHPIIIKEFETRFTHVGYKLSIHCVVAGNPIPNVQWYLDGKDLTSDDHYDINQTVTEAGEVISYVNISSLRIEDGGEYTCVATNDVGSEAYSIKVNIYGKPFVKEMKNITAIANEELSIHCYVSGYPVSRIIWRKGESELPSTHLQRVVNGTLTITKVQKPQDAGIYICTALNSQEIGMSRSVFVEVLEPPRIDSFSLPRKEQGDRVMINCVVSSGDLPINITWLKDGKQIPPGMGIITQTHTSYMSSLSIPDAGPIHKGNYTCQASNAAATDRFTAELYVDVPPRWVKEPQNSFVILQQDVTVDCLATGTPEPSITWTKDTGSNNYKPLNALTDEIGHYQVDENGSLTIHDAQEPDHGWYMCHAQNGVGLGLSKRVNLTVHVPARFDAPGKNYSVLKGQNVTMECQAIGDKPLATTWNFDGETFGTVVIRPRYKVETIDTSRGRLSRLIIKPTERDDTGLYTCMAKNQFGHDSLTLRLTILERPEAPENLTVLKVLSREAKLSWSKPFDGNSPLTSYILQYMEATSTAWDEGNARNITVKASEQSATLENLHPSFSYKLRIRGNNSVGIGVESKEVLVQMMEEKPAGPPQDIKVTAMGSQSLEVKWKPPQLEERNGLILGYYVGYRKIQDATHFQFITKLVAGEEETEKEIGLMIQNLEKFTKYAVNVKAYNQQGVGPPTDVVEVFTLEDVPSQPPSDVQATALSSESIKIVWSPPPFYTLHGVLQGFKVMYKIVRNDEDETDASSLTSSGQEAVINGLEKFTNYSIQVLAYTRKGEGVRSDAIYVRTQEDVPEEPAAIKALVMNDSCVYLSWSPPYHKNGVIIKYRVYYWNETETNMVSKLDILTKLNSFTLCDLVSGEKYSFYMTSSTIIGESGPSDTVNAIPSDASPARIASFPQVFLIPWQETVLLPCVAIGNPLPFVTWSVRGIEIKPDSRRQLLSNGSLLIEMVSGMDAANFTCTARNIHGSDSITIGLSVQVDSSIRTPPNPPILSLAAVTISTIQVNWLSGSNGGSKIKGFLLKYRKEHDDWREMELGRANRSYTATGLLCGTSYKFTIRTFNEVGTSTESNMIEAQTNGSVPIMPVQSSILLHINTTSLELDMSTWKIVHCPIKFFSIKYQVSGDSSWEDIANDLKPNTTIFTVHDLQPATWYQMKVTAHSAPGSTECLLKFSTLTYTGKPLSPLYFYHKSEPYFYEKVYIMVPLCAAIVFVLVLIIGLALYCRRRRDFIRYKENVTCMRRDITAETSLMNDLDKRQNLDLSPGQGTPDPFSNRNVNLLISLHSEDNIHDNTQSWIFNDGSKTTSDNASIEKSDDEDNINPYATFNELKLVFSDHPPTNKKEKEFDKDSISLEKEEAQRAMLSLQEAEDQAPGPLPAGKIYGAKREGYDNQGVVLSPRKYASADQIHALFTMAPPRPQSAYSKQKSGSRSSPSDRGTGSQRHSLISSVTTVSSSRDELLEAFENAKRNPPPPIVYETESDYRSSQPTDSSGTTEPGICQFTQSPPRPDEQREASCEVPAYDGTYEDPVSVGHRRRRRKRSRVRGCERGGTHGRRNPSQSSSVSMRKTNRGHVAPTAEVTYVFGSSDSSTLPAKPYTAYMFSTQAATRGGRGTPHVRVRYDTAVQAPSNDESSPLVVSLPSPRRPAPDEEESVSLIDRFYRPVLDRGASHGGRTEGEEDKCYTEDYTVV</sequence>
<dbReference type="SUPFAM" id="SSF49265">
    <property type="entry name" value="Fibronectin type III"/>
    <property type="match status" value="3"/>
</dbReference>
<evidence type="ECO:0000313" key="16">
    <source>
        <dbReference type="EMBL" id="KAK3590616.1"/>
    </source>
</evidence>
<dbReference type="FunFam" id="2.60.40.10:FF:000333">
    <property type="entry name" value="Down syndrome cell adhesion molecule"/>
    <property type="match status" value="1"/>
</dbReference>
<keyword evidence="5" id="KW-0677">Repeat</keyword>
<evidence type="ECO:0000256" key="5">
    <source>
        <dbReference type="ARBA" id="ARBA00022737"/>
    </source>
</evidence>
<feature type="compositionally biased region" description="Polar residues" evidence="12">
    <location>
        <begin position="1890"/>
        <end position="1900"/>
    </location>
</feature>
<evidence type="ECO:0000313" key="17">
    <source>
        <dbReference type="Proteomes" id="UP001195483"/>
    </source>
</evidence>
<feature type="domain" description="Ig-like" evidence="14">
    <location>
        <begin position="42"/>
        <end position="135"/>
    </location>
</feature>
<dbReference type="Pfam" id="PF13927">
    <property type="entry name" value="Ig_3"/>
    <property type="match status" value="3"/>
</dbReference>
<feature type="domain" description="Fibronectin type-III" evidence="15">
    <location>
        <begin position="1031"/>
        <end position="1127"/>
    </location>
</feature>
<proteinExistence type="predicted"/>
<dbReference type="FunFam" id="2.60.40.10:FF:000093">
    <property type="entry name" value="Down syndrome cell adhesion molecule, isoform B"/>
    <property type="match status" value="1"/>
</dbReference>
<feature type="domain" description="Ig-like" evidence="14">
    <location>
        <begin position="620"/>
        <end position="715"/>
    </location>
</feature>
<feature type="transmembrane region" description="Helical" evidence="13">
    <location>
        <begin position="1534"/>
        <end position="1558"/>
    </location>
</feature>
<dbReference type="GO" id="GO:0098609">
    <property type="term" value="P:cell-cell adhesion"/>
    <property type="evidence" value="ECO:0007669"/>
    <property type="project" value="TreeGrafter"/>
</dbReference>
<dbReference type="Proteomes" id="UP001195483">
    <property type="component" value="Unassembled WGS sequence"/>
</dbReference>
<organism evidence="16 17">
    <name type="scientific">Potamilus streckersoni</name>
    <dbReference type="NCBI Taxonomy" id="2493646"/>
    <lineage>
        <taxon>Eukaryota</taxon>
        <taxon>Metazoa</taxon>
        <taxon>Spiralia</taxon>
        <taxon>Lophotrochozoa</taxon>
        <taxon>Mollusca</taxon>
        <taxon>Bivalvia</taxon>
        <taxon>Autobranchia</taxon>
        <taxon>Heteroconchia</taxon>
        <taxon>Palaeoheterodonta</taxon>
        <taxon>Unionida</taxon>
        <taxon>Unionoidea</taxon>
        <taxon>Unionidae</taxon>
        <taxon>Ambleminae</taxon>
        <taxon>Lampsilini</taxon>
        <taxon>Potamilus</taxon>
    </lineage>
</organism>
<reference evidence="16" key="3">
    <citation type="submission" date="2023-05" db="EMBL/GenBank/DDBJ databases">
        <authorList>
            <person name="Smith C.H."/>
        </authorList>
    </citation>
    <scope>NUCLEOTIDE SEQUENCE</scope>
    <source>
        <strain evidence="16">CHS0354</strain>
        <tissue evidence="16">Mantle</tissue>
    </source>
</reference>
<reference evidence="16" key="1">
    <citation type="journal article" date="2021" name="Genome Biol. Evol.">
        <title>A High-Quality Reference Genome for a Parasitic Bivalve with Doubly Uniparental Inheritance (Bivalvia: Unionida).</title>
        <authorList>
            <person name="Smith C.H."/>
        </authorList>
    </citation>
    <scope>NUCLEOTIDE SEQUENCE</scope>
    <source>
        <strain evidence="16">CHS0354</strain>
    </source>
</reference>
<feature type="domain" description="Ig-like" evidence="14">
    <location>
        <begin position="241"/>
        <end position="334"/>
    </location>
</feature>
<feature type="compositionally biased region" description="Low complexity" evidence="12">
    <location>
        <begin position="1754"/>
        <end position="1774"/>
    </location>
</feature>
<keyword evidence="4" id="KW-0732">Signal</keyword>
<reference evidence="16" key="2">
    <citation type="journal article" date="2021" name="Genome Biol. Evol.">
        <title>Developing a high-quality reference genome for a parasitic bivalve with doubly uniparental inheritance (Bivalvia: Unionida).</title>
        <authorList>
            <person name="Smith C.H."/>
        </authorList>
    </citation>
    <scope>NUCLEOTIDE SEQUENCE</scope>
    <source>
        <strain evidence="16">CHS0354</strain>
        <tissue evidence="16">Mantle</tissue>
    </source>
</reference>
<evidence type="ECO:0000256" key="10">
    <source>
        <dbReference type="ARBA" id="ARBA00023180"/>
    </source>
</evidence>
<feature type="domain" description="Fibronectin type-III" evidence="15">
    <location>
        <begin position="822"/>
        <end position="919"/>
    </location>
</feature>
<dbReference type="PROSITE" id="PS50835">
    <property type="entry name" value="IG_LIKE"/>
    <property type="match status" value="9"/>
</dbReference>
<feature type="domain" description="Ig-like" evidence="14">
    <location>
        <begin position="719"/>
        <end position="815"/>
    </location>
</feature>
<dbReference type="GO" id="GO:0005886">
    <property type="term" value="C:plasma membrane"/>
    <property type="evidence" value="ECO:0007669"/>
    <property type="project" value="UniProtKB-SubCell"/>
</dbReference>
<dbReference type="CDD" id="cd00096">
    <property type="entry name" value="Ig"/>
    <property type="match status" value="2"/>
</dbReference>
<dbReference type="InterPro" id="IPR013098">
    <property type="entry name" value="Ig_I-set"/>
</dbReference>
<dbReference type="FunFam" id="2.60.40.10:FF:000028">
    <property type="entry name" value="Neuronal cell adhesion molecule"/>
    <property type="match status" value="1"/>
</dbReference>
<dbReference type="Gene3D" id="2.60.40.10">
    <property type="entry name" value="Immunoglobulins"/>
    <property type="match status" value="15"/>
</dbReference>
<dbReference type="InterPro" id="IPR056754">
    <property type="entry name" value="DSCAM/DSCAML_C"/>
</dbReference>
<evidence type="ECO:0008006" key="18">
    <source>
        <dbReference type="Google" id="ProtNLM"/>
    </source>
</evidence>
<feature type="domain" description="Fibronectin type-III" evidence="15">
    <location>
        <begin position="1131"/>
        <end position="1224"/>
    </location>
</feature>
<dbReference type="InterPro" id="IPR036116">
    <property type="entry name" value="FN3_sf"/>
</dbReference>
<dbReference type="SMART" id="SM00408">
    <property type="entry name" value="IGc2"/>
    <property type="match status" value="7"/>
</dbReference>
<keyword evidence="11" id="KW-0393">Immunoglobulin domain</keyword>
<feature type="region of interest" description="Disordered" evidence="12">
    <location>
        <begin position="1958"/>
        <end position="2023"/>
    </location>
</feature>
<dbReference type="CDD" id="cd00063">
    <property type="entry name" value="FN3"/>
    <property type="match status" value="6"/>
</dbReference>
<feature type="domain" description="Ig-like" evidence="14">
    <location>
        <begin position="1226"/>
        <end position="1308"/>
    </location>
</feature>
<evidence type="ECO:0000256" key="11">
    <source>
        <dbReference type="ARBA" id="ARBA00023319"/>
    </source>
</evidence>
<dbReference type="InterPro" id="IPR003598">
    <property type="entry name" value="Ig_sub2"/>
</dbReference>
<feature type="compositionally biased region" description="Basic and acidic residues" evidence="12">
    <location>
        <begin position="1789"/>
        <end position="1801"/>
    </location>
</feature>
<feature type="compositionally biased region" description="Polar residues" evidence="12">
    <location>
        <begin position="1817"/>
        <end position="1838"/>
    </location>
</feature>
<evidence type="ECO:0000259" key="15">
    <source>
        <dbReference type="PROSITE" id="PS50853"/>
    </source>
</evidence>
<dbReference type="Pfam" id="PF07679">
    <property type="entry name" value="I-set"/>
    <property type="match status" value="4"/>
</dbReference>
<feature type="region of interest" description="Disordered" evidence="12">
    <location>
        <begin position="1748"/>
        <end position="1906"/>
    </location>
</feature>
<evidence type="ECO:0000256" key="13">
    <source>
        <dbReference type="SAM" id="Phobius"/>
    </source>
</evidence>
<feature type="domain" description="Ig-like" evidence="14">
    <location>
        <begin position="140"/>
        <end position="233"/>
    </location>
</feature>
<dbReference type="InterPro" id="IPR007110">
    <property type="entry name" value="Ig-like_dom"/>
</dbReference>
<feature type="domain" description="Fibronectin type-III" evidence="15">
    <location>
        <begin position="924"/>
        <end position="1026"/>
    </location>
</feature>
<feature type="compositionally biased region" description="Basic residues" evidence="12">
    <location>
        <begin position="1866"/>
        <end position="1877"/>
    </location>
</feature>
<feature type="domain" description="Fibronectin type-III" evidence="15">
    <location>
        <begin position="1417"/>
        <end position="1516"/>
    </location>
</feature>
<feature type="domain" description="Ig-like" evidence="14">
    <location>
        <begin position="338"/>
        <end position="431"/>
    </location>
</feature>
<dbReference type="SUPFAM" id="SSF48726">
    <property type="entry name" value="Immunoglobulin"/>
    <property type="match status" value="9"/>
</dbReference>
<evidence type="ECO:0000256" key="7">
    <source>
        <dbReference type="ARBA" id="ARBA00022989"/>
    </source>
</evidence>
<dbReference type="SMART" id="SM00409">
    <property type="entry name" value="IG"/>
    <property type="match status" value="9"/>
</dbReference>
<evidence type="ECO:0000259" key="14">
    <source>
        <dbReference type="PROSITE" id="PS50835"/>
    </source>
</evidence>
<accession>A0AAE0SES9</accession>
<dbReference type="Pfam" id="PF25059">
    <property type="entry name" value="FN3_DSCAM-DSCAML_C"/>
    <property type="match status" value="1"/>
</dbReference>
<feature type="domain" description="Fibronectin type-III" evidence="15">
    <location>
        <begin position="1322"/>
        <end position="1415"/>
    </location>
</feature>
<evidence type="ECO:0000256" key="9">
    <source>
        <dbReference type="ARBA" id="ARBA00023157"/>
    </source>
</evidence>
<feature type="domain" description="Ig-like" evidence="14">
    <location>
        <begin position="526"/>
        <end position="611"/>
    </location>
</feature>
<dbReference type="FunFam" id="2.60.40.10:FF:000104">
    <property type="entry name" value="Down syndrome cell adhesion molecule b"/>
    <property type="match status" value="1"/>
</dbReference>
<evidence type="ECO:0000256" key="12">
    <source>
        <dbReference type="SAM" id="MobiDB-lite"/>
    </source>
</evidence>
<dbReference type="InterPro" id="IPR003599">
    <property type="entry name" value="Ig_sub"/>
</dbReference>
<feature type="compositionally biased region" description="Low complexity" evidence="12">
    <location>
        <begin position="1966"/>
        <end position="1975"/>
    </location>
</feature>
<evidence type="ECO:0000256" key="2">
    <source>
        <dbReference type="ARBA" id="ARBA00022475"/>
    </source>
</evidence>
<name>A0AAE0SES9_9BIVA</name>
<comment type="subcellular location">
    <subcellularLocation>
        <location evidence="1">Cell membrane</location>
        <topology evidence="1">Single-pass type I membrane protein</topology>
    </subcellularLocation>
</comment>
<keyword evidence="9" id="KW-1015">Disulfide bond</keyword>
<comment type="caution">
    <text evidence="16">The sequence shown here is derived from an EMBL/GenBank/DDBJ whole genome shotgun (WGS) entry which is preliminary data.</text>
</comment>
<gene>
    <name evidence="16" type="ORF">CHS0354_013880</name>
</gene>
<feature type="domain" description="Ig-like" evidence="14">
    <location>
        <begin position="436"/>
        <end position="515"/>
    </location>
</feature>
<dbReference type="SMART" id="SM00060">
    <property type="entry name" value="FN3"/>
    <property type="match status" value="6"/>
</dbReference>
<protein>
    <recommendedName>
        <fullName evidence="18">Down syndrome cell adhesion molecule-like protein Dscam2</fullName>
    </recommendedName>
</protein>
<dbReference type="InterPro" id="IPR003961">
    <property type="entry name" value="FN3_dom"/>
</dbReference>
<dbReference type="PROSITE" id="PS50853">
    <property type="entry name" value="FN3"/>
    <property type="match status" value="6"/>
</dbReference>
<dbReference type="EMBL" id="JAEAOA010000854">
    <property type="protein sequence ID" value="KAK3590616.1"/>
    <property type="molecule type" value="Genomic_DNA"/>
</dbReference>
<evidence type="ECO:0000256" key="6">
    <source>
        <dbReference type="ARBA" id="ARBA00022889"/>
    </source>
</evidence>
<dbReference type="InterPro" id="IPR036179">
    <property type="entry name" value="Ig-like_dom_sf"/>
</dbReference>
<dbReference type="PANTHER" id="PTHR44170">
    <property type="entry name" value="PROTEIN SIDEKICK"/>
    <property type="match status" value="1"/>
</dbReference>
<evidence type="ECO:0000256" key="8">
    <source>
        <dbReference type="ARBA" id="ARBA00023136"/>
    </source>
</evidence>
<evidence type="ECO:0000256" key="1">
    <source>
        <dbReference type="ARBA" id="ARBA00004251"/>
    </source>
</evidence>
<dbReference type="Pfam" id="PF00041">
    <property type="entry name" value="fn3"/>
    <property type="match status" value="5"/>
</dbReference>
<keyword evidence="8 13" id="KW-0472">Membrane</keyword>
<keyword evidence="7 13" id="KW-1133">Transmembrane helix</keyword>
<evidence type="ECO:0000256" key="4">
    <source>
        <dbReference type="ARBA" id="ARBA00022729"/>
    </source>
</evidence>
<dbReference type="InterPro" id="IPR013783">
    <property type="entry name" value="Ig-like_fold"/>
</dbReference>
<keyword evidence="10" id="KW-0325">Glycoprotein</keyword>
<dbReference type="FunFam" id="2.60.40.10:FF:000017">
    <property type="entry name" value="Down syndrome cell adhesion molecule b"/>
    <property type="match status" value="1"/>
</dbReference>